<sequence length="90" mass="10439">MTDNDNIKKVIYPDSPLGENNIITKIKNELEESPVFTYSSKLLREAVDNTNTKIEDKQLNIVDDYIAIFPLSFSLTLFIVILILIYTYFF</sequence>
<name>A0A6C0J5Q5_9ZZZZ</name>
<accession>A0A6C0J5Q5</accession>
<keyword evidence="1" id="KW-1133">Transmembrane helix</keyword>
<keyword evidence="1" id="KW-0812">Transmembrane</keyword>
<evidence type="ECO:0000313" key="2">
    <source>
        <dbReference type="EMBL" id="QHU01055.1"/>
    </source>
</evidence>
<dbReference type="EMBL" id="MN740335">
    <property type="protein sequence ID" value="QHU01055.1"/>
    <property type="molecule type" value="Genomic_DNA"/>
</dbReference>
<feature type="transmembrane region" description="Helical" evidence="1">
    <location>
        <begin position="65"/>
        <end position="89"/>
    </location>
</feature>
<protein>
    <submittedName>
        <fullName evidence="2">Uncharacterized protein</fullName>
    </submittedName>
</protein>
<reference evidence="2" key="1">
    <citation type="journal article" date="2020" name="Nature">
        <title>Giant virus diversity and host interactions through global metagenomics.</title>
        <authorList>
            <person name="Schulz F."/>
            <person name="Roux S."/>
            <person name="Paez-Espino D."/>
            <person name="Jungbluth S."/>
            <person name="Walsh D.A."/>
            <person name="Denef V.J."/>
            <person name="McMahon K.D."/>
            <person name="Konstantinidis K.T."/>
            <person name="Eloe-Fadrosh E.A."/>
            <person name="Kyrpides N.C."/>
            <person name="Woyke T."/>
        </authorList>
    </citation>
    <scope>NUCLEOTIDE SEQUENCE</scope>
    <source>
        <strain evidence="2">GVMAG-M-3300025860-25</strain>
    </source>
</reference>
<keyword evidence="1" id="KW-0472">Membrane</keyword>
<dbReference type="AlphaFoldDB" id="A0A6C0J5Q5"/>
<organism evidence="2">
    <name type="scientific">viral metagenome</name>
    <dbReference type="NCBI Taxonomy" id="1070528"/>
    <lineage>
        <taxon>unclassified sequences</taxon>
        <taxon>metagenomes</taxon>
        <taxon>organismal metagenomes</taxon>
    </lineage>
</organism>
<evidence type="ECO:0000256" key="1">
    <source>
        <dbReference type="SAM" id="Phobius"/>
    </source>
</evidence>
<proteinExistence type="predicted"/>